<dbReference type="EMBL" id="BKCJ010002387">
    <property type="protein sequence ID" value="GEU48215.1"/>
    <property type="molecule type" value="Genomic_DNA"/>
</dbReference>
<evidence type="ECO:0000313" key="1">
    <source>
        <dbReference type="EMBL" id="GEU48215.1"/>
    </source>
</evidence>
<sequence>MRKRESDTWVWGQTHMVGRGEAYGTVQVRVSVQEFTFLVPGLLSLTFDGFGFDLWAEVPELDSLINGALMILEALGWNTRDLGSIREETRQNIQLFTFVTTILMWSPVVPRKLIFRKFCDEDCKPLVLRSVESMESWCRSSYARAMIELRADVELKDTIVVVVPKLVGDGFLYDCPKKIIFFVVKNLKNPRQAPGGETAKKVDYPVNADSDSKVEKVFNETTSFMVSTSSKVEKYPKGGSDVKNKSILLLCLISIFLVNIGSVCMSHKFEAFGESNGLLDVLITMQHNKHIRSDVKARRDSRQ</sequence>
<name>A0A6L2KJL9_TANCI</name>
<proteinExistence type="predicted"/>
<gene>
    <name evidence="1" type="ORF">Tci_020193</name>
</gene>
<organism evidence="1">
    <name type="scientific">Tanacetum cinerariifolium</name>
    <name type="common">Dalmatian daisy</name>
    <name type="synonym">Chrysanthemum cinerariifolium</name>
    <dbReference type="NCBI Taxonomy" id="118510"/>
    <lineage>
        <taxon>Eukaryota</taxon>
        <taxon>Viridiplantae</taxon>
        <taxon>Streptophyta</taxon>
        <taxon>Embryophyta</taxon>
        <taxon>Tracheophyta</taxon>
        <taxon>Spermatophyta</taxon>
        <taxon>Magnoliopsida</taxon>
        <taxon>eudicotyledons</taxon>
        <taxon>Gunneridae</taxon>
        <taxon>Pentapetalae</taxon>
        <taxon>asterids</taxon>
        <taxon>campanulids</taxon>
        <taxon>Asterales</taxon>
        <taxon>Asteraceae</taxon>
        <taxon>Asteroideae</taxon>
        <taxon>Anthemideae</taxon>
        <taxon>Anthemidinae</taxon>
        <taxon>Tanacetum</taxon>
    </lineage>
</organism>
<protein>
    <submittedName>
        <fullName evidence="1">Uncharacterized protein</fullName>
    </submittedName>
</protein>
<reference evidence="1" key="1">
    <citation type="journal article" date="2019" name="Sci. Rep.">
        <title>Draft genome of Tanacetum cinerariifolium, the natural source of mosquito coil.</title>
        <authorList>
            <person name="Yamashiro T."/>
            <person name="Shiraishi A."/>
            <person name="Satake H."/>
            <person name="Nakayama K."/>
        </authorList>
    </citation>
    <scope>NUCLEOTIDE SEQUENCE</scope>
</reference>
<accession>A0A6L2KJL9</accession>
<dbReference type="AlphaFoldDB" id="A0A6L2KJL9"/>
<comment type="caution">
    <text evidence="1">The sequence shown here is derived from an EMBL/GenBank/DDBJ whole genome shotgun (WGS) entry which is preliminary data.</text>
</comment>